<organism evidence="1 2">
    <name type="scientific">Lentithecium fluviatile CBS 122367</name>
    <dbReference type="NCBI Taxonomy" id="1168545"/>
    <lineage>
        <taxon>Eukaryota</taxon>
        <taxon>Fungi</taxon>
        <taxon>Dikarya</taxon>
        <taxon>Ascomycota</taxon>
        <taxon>Pezizomycotina</taxon>
        <taxon>Dothideomycetes</taxon>
        <taxon>Pleosporomycetidae</taxon>
        <taxon>Pleosporales</taxon>
        <taxon>Massarineae</taxon>
        <taxon>Lentitheciaceae</taxon>
        <taxon>Lentithecium</taxon>
    </lineage>
</organism>
<dbReference type="EMBL" id="MU005581">
    <property type="protein sequence ID" value="KAF2684594.1"/>
    <property type="molecule type" value="Genomic_DNA"/>
</dbReference>
<sequence length="220" mass="24922">MQPVVQREAIDRHRTSITLIPSPSSLILKIAAVNLRACSSRLLCFCAAPPHSLVKRAQRETPMCMQGGRDVRNSTNEAGRAGNPIKRYAANAMQIAQTDAKTYDRWPREYSLAPKERHTRSQSRCGHMSVAYALPLKVVQMRTKLSTTLRPKKAPHKRAHIRRVRSKKREGGLTIFTGTRENEGGKRSAKRRCLTTELNRPFARTSTRPPGLRDIRIRTF</sequence>
<evidence type="ECO:0000313" key="1">
    <source>
        <dbReference type="EMBL" id="KAF2684594.1"/>
    </source>
</evidence>
<dbReference type="Proteomes" id="UP000799291">
    <property type="component" value="Unassembled WGS sequence"/>
</dbReference>
<gene>
    <name evidence="1" type="ORF">K458DRAFT_451500</name>
</gene>
<name>A0A6G1J244_9PLEO</name>
<protein>
    <submittedName>
        <fullName evidence="1">Uncharacterized protein</fullName>
    </submittedName>
</protein>
<accession>A0A6G1J244</accession>
<proteinExistence type="predicted"/>
<keyword evidence="2" id="KW-1185">Reference proteome</keyword>
<evidence type="ECO:0000313" key="2">
    <source>
        <dbReference type="Proteomes" id="UP000799291"/>
    </source>
</evidence>
<dbReference type="AlphaFoldDB" id="A0A6G1J244"/>
<reference evidence="1" key="1">
    <citation type="journal article" date="2020" name="Stud. Mycol.">
        <title>101 Dothideomycetes genomes: a test case for predicting lifestyles and emergence of pathogens.</title>
        <authorList>
            <person name="Haridas S."/>
            <person name="Albert R."/>
            <person name="Binder M."/>
            <person name="Bloem J."/>
            <person name="Labutti K."/>
            <person name="Salamov A."/>
            <person name="Andreopoulos B."/>
            <person name="Baker S."/>
            <person name="Barry K."/>
            <person name="Bills G."/>
            <person name="Bluhm B."/>
            <person name="Cannon C."/>
            <person name="Castanera R."/>
            <person name="Culley D."/>
            <person name="Daum C."/>
            <person name="Ezra D."/>
            <person name="Gonzalez J."/>
            <person name="Henrissat B."/>
            <person name="Kuo A."/>
            <person name="Liang C."/>
            <person name="Lipzen A."/>
            <person name="Lutzoni F."/>
            <person name="Magnuson J."/>
            <person name="Mondo S."/>
            <person name="Nolan M."/>
            <person name="Ohm R."/>
            <person name="Pangilinan J."/>
            <person name="Park H.-J."/>
            <person name="Ramirez L."/>
            <person name="Alfaro M."/>
            <person name="Sun H."/>
            <person name="Tritt A."/>
            <person name="Yoshinaga Y."/>
            <person name="Zwiers L.-H."/>
            <person name="Turgeon B."/>
            <person name="Goodwin S."/>
            <person name="Spatafora J."/>
            <person name="Crous P."/>
            <person name="Grigoriev I."/>
        </authorList>
    </citation>
    <scope>NUCLEOTIDE SEQUENCE</scope>
    <source>
        <strain evidence="1">CBS 122367</strain>
    </source>
</reference>